<dbReference type="Proteomes" id="UP000298284">
    <property type="component" value="Unassembled WGS sequence"/>
</dbReference>
<keyword evidence="3" id="KW-0732">Signal</keyword>
<dbReference type="AlphaFoldDB" id="A0A4Z0MDU2"/>
<reference evidence="4 5" key="1">
    <citation type="submission" date="2019-04" db="EMBL/GenBank/DDBJ databases">
        <authorList>
            <person name="Feng G."/>
            <person name="Zhang J."/>
            <person name="Zhu H."/>
        </authorList>
    </citation>
    <scope>NUCLEOTIDE SEQUENCE [LARGE SCALE GENOMIC DNA]</scope>
    <source>
        <strain evidence="4 5">JCM 19491</strain>
    </source>
</reference>
<name>A0A4Z0MDU2_9BACT</name>
<keyword evidence="5" id="KW-1185">Reference proteome</keyword>
<comment type="caution">
    <text evidence="4">The sequence shown here is derived from an EMBL/GenBank/DDBJ whole genome shotgun (WGS) entry which is preliminary data.</text>
</comment>
<evidence type="ECO:0000256" key="3">
    <source>
        <dbReference type="SAM" id="SignalP"/>
    </source>
</evidence>
<comment type="similarity">
    <text evidence="1">Belongs to the esterase D family.</text>
</comment>
<dbReference type="InterPro" id="IPR052558">
    <property type="entry name" value="Siderophore_Hydrolase_D"/>
</dbReference>
<gene>
    <name evidence="4" type="ORF">EU557_23225</name>
</gene>
<dbReference type="InterPro" id="IPR029058">
    <property type="entry name" value="AB_hydrolase_fold"/>
</dbReference>
<proteinExistence type="inferred from homology"/>
<dbReference type="PANTHER" id="PTHR40841">
    <property type="entry name" value="SIDEROPHORE TRIACETYLFUSARININE C ESTERASE"/>
    <property type="match status" value="1"/>
</dbReference>
<feature type="signal peptide" evidence="3">
    <location>
        <begin position="1"/>
        <end position="19"/>
    </location>
</feature>
<sequence>MNQLLLFLSGILVCFHSAAQPGNQTILGHTDSLRSTILQESRKFYVHVPAGAAGQRAATQRYPVVYLFDADAQFAAATSMVQYLSTNYNAVCPQMIVVGLLHPDRRKDLTPTHVATDPPFWAAGASRTSGGGEPFIAFLEQELMPYIDRHYPTQPRKLLIGHSLGGLAVMQIFVHHTRLFDSYICLDPSMWWDNQTLLQETKRALETRRFPGTSFYLGIAHTAAEGLDIPTVLADTTPATLHMRSGLTLQRYFELNPHNGLKYQGKYYPNESHMSVPFIAEYDALRFLFDTGRK</sequence>
<keyword evidence="2 4" id="KW-0378">Hydrolase</keyword>
<organism evidence="4 5">
    <name type="scientific">Hymenobacter wooponensis</name>
    <dbReference type="NCBI Taxonomy" id="1525360"/>
    <lineage>
        <taxon>Bacteria</taxon>
        <taxon>Pseudomonadati</taxon>
        <taxon>Bacteroidota</taxon>
        <taxon>Cytophagia</taxon>
        <taxon>Cytophagales</taxon>
        <taxon>Hymenobacteraceae</taxon>
        <taxon>Hymenobacter</taxon>
    </lineage>
</organism>
<dbReference type="GO" id="GO:0016788">
    <property type="term" value="F:hydrolase activity, acting on ester bonds"/>
    <property type="evidence" value="ECO:0007669"/>
    <property type="project" value="TreeGrafter"/>
</dbReference>
<dbReference type="Pfam" id="PF00756">
    <property type="entry name" value="Esterase"/>
    <property type="match status" value="1"/>
</dbReference>
<evidence type="ECO:0000313" key="4">
    <source>
        <dbReference type="EMBL" id="TGD77686.1"/>
    </source>
</evidence>
<feature type="chain" id="PRO_5021499218" evidence="3">
    <location>
        <begin position="20"/>
        <end position="294"/>
    </location>
</feature>
<protein>
    <submittedName>
        <fullName evidence="4">Alpha/beta hydrolase</fullName>
    </submittedName>
</protein>
<dbReference type="OrthoDB" id="9784036at2"/>
<evidence type="ECO:0000313" key="5">
    <source>
        <dbReference type="Proteomes" id="UP000298284"/>
    </source>
</evidence>
<dbReference type="PANTHER" id="PTHR40841:SF2">
    <property type="entry name" value="SIDEROPHORE-DEGRADING ESTERASE (EUROFUNG)"/>
    <property type="match status" value="1"/>
</dbReference>
<evidence type="ECO:0000256" key="2">
    <source>
        <dbReference type="ARBA" id="ARBA00022801"/>
    </source>
</evidence>
<evidence type="ECO:0000256" key="1">
    <source>
        <dbReference type="ARBA" id="ARBA00005622"/>
    </source>
</evidence>
<accession>A0A4Z0MDU2</accession>
<dbReference type="Gene3D" id="3.40.50.1820">
    <property type="entry name" value="alpha/beta hydrolase"/>
    <property type="match status" value="1"/>
</dbReference>
<dbReference type="InterPro" id="IPR000801">
    <property type="entry name" value="Esterase-like"/>
</dbReference>
<dbReference type="EMBL" id="SRKZ01000008">
    <property type="protein sequence ID" value="TGD77686.1"/>
    <property type="molecule type" value="Genomic_DNA"/>
</dbReference>
<dbReference type="SUPFAM" id="SSF53474">
    <property type="entry name" value="alpha/beta-Hydrolases"/>
    <property type="match status" value="1"/>
</dbReference>
<dbReference type="RefSeq" id="WP_135532872.1">
    <property type="nucleotide sequence ID" value="NZ_SRKZ01000008.1"/>
</dbReference>